<dbReference type="Gene3D" id="3.40.1280.10">
    <property type="match status" value="1"/>
</dbReference>
<gene>
    <name evidence="5" type="ordered locus">Amico_0782</name>
</gene>
<reference evidence="5 6" key="1">
    <citation type="journal article" date="2010" name="Stand. Genomic Sci.">
        <title>Complete genome sequence of Aminobacterium colombiense type strain (ALA-1).</title>
        <authorList>
            <person name="Chertkov O."/>
            <person name="Sikorski J."/>
            <person name="Brambilla E."/>
            <person name="Lapidus A."/>
            <person name="Copeland A."/>
            <person name="Glavina Del Rio T."/>
            <person name="Nolan M."/>
            <person name="Lucas S."/>
            <person name="Tice H."/>
            <person name="Cheng J.F."/>
            <person name="Han C."/>
            <person name="Detter J.C."/>
            <person name="Bruce D."/>
            <person name="Tapia R."/>
            <person name="Goodwin L."/>
            <person name="Pitluck S."/>
            <person name="Liolios K."/>
            <person name="Ivanova N."/>
            <person name="Mavromatis K."/>
            <person name="Ovchinnikova G."/>
            <person name="Pati A."/>
            <person name="Chen A."/>
            <person name="Palaniappan K."/>
            <person name="Land M."/>
            <person name="Hauser L."/>
            <person name="Chang Y.J."/>
            <person name="Jeffries C.D."/>
            <person name="Spring S."/>
            <person name="Rohde M."/>
            <person name="Goker M."/>
            <person name="Bristow J."/>
            <person name="Eisen J.A."/>
            <person name="Markowitz V."/>
            <person name="Hugenholtz P."/>
            <person name="Kyrpides N.C."/>
            <person name="Klenk H.P."/>
        </authorList>
    </citation>
    <scope>NUCLEOTIDE SEQUENCE [LARGE SCALE GENOMIC DNA]</scope>
    <source>
        <strain evidence="6">DSM 12261 / ALA-1</strain>
    </source>
</reference>
<dbReference type="GO" id="GO:0006396">
    <property type="term" value="P:RNA processing"/>
    <property type="evidence" value="ECO:0007669"/>
    <property type="project" value="InterPro"/>
</dbReference>
<organism evidence="5 6">
    <name type="scientific">Aminobacterium colombiense (strain DSM 12261 / ALA-1)</name>
    <dbReference type="NCBI Taxonomy" id="572547"/>
    <lineage>
        <taxon>Bacteria</taxon>
        <taxon>Thermotogati</taxon>
        <taxon>Synergistota</taxon>
        <taxon>Synergistia</taxon>
        <taxon>Synergistales</taxon>
        <taxon>Aminobacteriaceae</taxon>
        <taxon>Aminobacterium</taxon>
    </lineage>
</organism>
<dbReference type="SMART" id="SM00967">
    <property type="entry name" value="SpoU_sub_bind"/>
    <property type="match status" value="1"/>
</dbReference>
<sequence length="298" mass="32723">MSAKQRRDNSKPDSKKPYSRKMENKKRENQKPYGKKPYIKMPDVRKQIDEDLIWGRQPVLDLLQYSPQKCLKVWISERAHPSFSGEVMTLARSTKVPFQKVASTLVDEMCPGENHQGAVAKITMVEQLDMEDFLPTLKTKEGPILLVVLDHILDPHNLGAIIRTSEAAGATAVVYSKRRSALPGGTVVKVSAGAALRVPMISVTNIAQTITRLQEEGFWVVGLDHNAPQSLWGATYPDKSSLVVGAEGEGLSRLVAQRCDMLLRIPITGKTGSLNAGVAAALGMFEWARAKGVDVHGE</sequence>
<dbReference type="GO" id="GO:0008173">
    <property type="term" value="F:RNA methyltransferase activity"/>
    <property type="evidence" value="ECO:0007669"/>
    <property type="project" value="InterPro"/>
</dbReference>
<dbReference type="CDD" id="cd18103">
    <property type="entry name" value="SpoU-like_RlmB"/>
    <property type="match status" value="1"/>
</dbReference>
<dbReference type="EMBL" id="CP001997">
    <property type="protein sequence ID" value="ADE56915.1"/>
    <property type="molecule type" value="Genomic_DNA"/>
</dbReference>
<protein>
    <submittedName>
        <fullName evidence="5">RNA methyltransferase, TrmH family, group 3</fullName>
    </submittedName>
</protein>
<evidence type="ECO:0000256" key="1">
    <source>
        <dbReference type="ARBA" id="ARBA00022603"/>
    </source>
</evidence>
<name>D5EED3_AMICL</name>
<dbReference type="HOGENOM" id="CLU_021322_0_1_0"/>
<dbReference type="InterPro" id="IPR029064">
    <property type="entry name" value="Ribosomal_eL30-like_sf"/>
</dbReference>
<dbReference type="InterPro" id="IPR029026">
    <property type="entry name" value="tRNA_m1G_MTases_N"/>
</dbReference>
<keyword evidence="2 5" id="KW-0808">Transferase</keyword>
<dbReference type="Proteomes" id="UP000002366">
    <property type="component" value="Chromosome"/>
</dbReference>
<dbReference type="AlphaFoldDB" id="D5EED3"/>
<dbReference type="GO" id="GO:0005829">
    <property type="term" value="C:cytosol"/>
    <property type="evidence" value="ECO:0007669"/>
    <property type="project" value="TreeGrafter"/>
</dbReference>
<evidence type="ECO:0000256" key="3">
    <source>
        <dbReference type="SAM" id="MobiDB-lite"/>
    </source>
</evidence>
<proteinExistence type="predicted"/>
<dbReference type="InterPro" id="IPR004441">
    <property type="entry name" value="rRNA_MeTrfase_TrmH"/>
</dbReference>
<dbReference type="InterPro" id="IPR001537">
    <property type="entry name" value="SpoU_MeTrfase"/>
</dbReference>
<evidence type="ECO:0000256" key="2">
    <source>
        <dbReference type="ARBA" id="ARBA00022679"/>
    </source>
</evidence>
<evidence type="ECO:0000313" key="5">
    <source>
        <dbReference type="EMBL" id="ADE56915.1"/>
    </source>
</evidence>
<dbReference type="NCBIfam" id="TIGR00186">
    <property type="entry name" value="rRNA_methyl_3"/>
    <property type="match status" value="1"/>
</dbReference>
<feature type="compositionally biased region" description="Basic and acidic residues" evidence="3">
    <location>
        <begin position="1"/>
        <end position="30"/>
    </location>
</feature>
<dbReference type="InterPro" id="IPR013123">
    <property type="entry name" value="SpoU_subst-bd"/>
</dbReference>
<dbReference type="Gene3D" id="3.30.1330.30">
    <property type="match status" value="1"/>
</dbReference>
<evidence type="ECO:0000259" key="4">
    <source>
        <dbReference type="SMART" id="SM00967"/>
    </source>
</evidence>
<dbReference type="eggNOG" id="COG0566">
    <property type="taxonomic scope" value="Bacteria"/>
</dbReference>
<dbReference type="SUPFAM" id="SSF75217">
    <property type="entry name" value="alpha/beta knot"/>
    <property type="match status" value="1"/>
</dbReference>
<dbReference type="InterPro" id="IPR029028">
    <property type="entry name" value="Alpha/beta_knot_MTases"/>
</dbReference>
<dbReference type="GO" id="GO:0032259">
    <property type="term" value="P:methylation"/>
    <property type="evidence" value="ECO:0007669"/>
    <property type="project" value="UniProtKB-KW"/>
</dbReference>
<dbReference type="Pfam" id="PF00588">
    <property type="entry name" value="SpoU_methylase"/>
    <property type="match status" value="1"/>
</dbReference>
<dbReference type="PANTHER" id="PTHR46429:SF1">
    <property type="entry name" value="23S RRNA (GUANOSINE-2'-O-)-METHYLTRANSFERASE RLMB"/>
    <property type="match status" value="1"/>
</dbReference>
<dbReference type="Pfam" id="PF08032">
    <property type="entry name" value="SpoU_sub_bind"/>
    <property type="match status" value="1"/>
</dbReference>
<accession>D5EED3</accession>
<dbReference type="RefSeq" id="WP_013048181.1">
    <property type="nucleotide sequence ID" value="NC_014011.1"/>
</dbReference>
<dbReference type="PANTHER" id="PTHR46429">
    <property type="entry name" value="23S RRNA (GUANOSINE-2'-O-)-METHYLTRANSFERASE RLMB"/>
    <property type="match status" value="1"/>
</dbReference>
<dbReference type="KEGG" id="aco:Amico_0782"/>
<feature type="domain" description="RNA 2-O ribose methyltransferase substrate binding" evidence="4">
    <location>
        <begin position="52"/>
        <end position="128"/>
    </location>
</feature>
<keyword evidence="6" id="KW-1185">Reference proteome</keyword>
<evidence type="ECO:0000313" key="6">
    <source>
        <dbReference type="Proteomes" id="UP000002366"/>
    </source>
</evidence>
<dbReference type="SUPFAM" id="SSF55315">
    <property type="entry name" value="L30e-like"/>
    <property type="match status" value="1"/>
</dbReference>
<dbReference type="GO" id="GO:0003723">
    <property type="term" value="F:RNA binding"/>
    <property type="evidence" value="ECO:0007669"/>
    <property type="project" value="InterPro"/>
</dbReference>
<keyword evidence="1 5" id="KW-0489">Methyltransferase</keyword>
<feature type="region of interest" description="Disordered" evidence="3">
    <location>
        <begin position="1"/>
        <end position="37"/>
    </location>
</feature>
<dbReference type="STRING" id="572547.Amico_0782"/>